<dbReference type="GO" id="GO:0008250">
    <property type="term" value="C:oligosaccharyltransferase complex"/>
    <property type="evidence" value="ECO:0007669"/>
    <property type="project" value="UniProtKB-UniRule"/>
</dbReference>
<dbReference type="EMBL" id="JXXN02000764">
    <property type="protein sequence ID" value="THD26377.1"/>
    <property type="molecule type" value="Genomic_DNA"/>
</dbReference>
<feature type="domain" description="Ribophorin II third" evidence="14">
    <location>
        <begin position="416"/>
        <end position="542"/>
    </location>
</feature>
<dbReference type="InterPro" id="IPR008814">
    <property type="entry name" value="Swp1"/>
</dbReference>
<evidence type="ECO:0000256" key="7">
    <source>
        <dbReference type="ARBA" id="ARBA00022729"/>
    </source>
</evidence>
<feature type="domain" description="Ribophorin II C-terminal" evidence="15">
    <location>
        <begin position="598"/>
        <end position="695"/>
    </location>
</feature>
<keyword evidence="17" id="KW-1185">Reference proteome</keyword>
<evidence type="ECO:0000256" key="8">
    <source>
        <dbReference type="ARBA" id="ARBA00022824"/>
    </source>
</evidence>
<accession>A0A4E0RX78</accession>
<comment type="subunit">
    <text evidence="11">Component of the oligosaccharyltransferase (OST) complex. OST exists in two different complex forms which contain common core subunits RPN1, RPN2, OST48, OST4, DAD1 and TMEM258, either STT3A or STT3B as catalytic subunits, and form-specific accessory subunits. STT3A complex assembly occurs through the formation of 3 subcomplexes. Subcomplex 1 contains RPN1 and TMEM258, subcomplex 2 contains the STT3A-specific subunits STT3A, DC2/OSTC, and KCP2 as well as the core subunit OST4, and subcomplex 3 contains RPN2, DAD1, and OST48. The STT3A complex can form stable complexes with the Sec61 complex or with both the Sec61 and TRAP complexes. Interacts with DDI2. Interacts with TMEM35A/NACHO.</text>
</comment>
<comment type="pathway">
    <text evidence="3 12">Protein modification; protein glycosylation.</text>
</comment>
<dbReference type="InterPro" id="IPR055373">
    <property type="entry name" value="Ribophorin_II_N"/>
</dbReference>
<evidence type="ECO:0000256" key="9">
    <source>
        <dbReference type="ARBA" id="ARBA00022989"/>
    </source>
</evidence>
<evidence type="ECO:0000256" key="12">
    <source>
        <dbReference type="RuleBase" id="RU366029"/>
    </source>
</evidence>
<evidence type="ECO:0000256" key="3">
    <source>
        <dbReference type="ARBA" id="ARBA00004922"/>
    </source>
</evidence>
<evidence type="ECO:0000256" key="6">
    <source>
        <dbReference type="ARBA" id="ARBA00022692"/>
    </source>
</evidence>
<feature type="transmembrane region" description="Helical" evidence="12">
    <location>
        <begin position="670"/>
        <end position="689"/>
    </location>
</feature>
<evidence type="ECO:0000256" key="10">
    <source>
        <dbReference type="ARBA" id="ARBA00023136"/>
    </source>
</evidence>
<comment type="caution">
    <text evidence="16">The sequence shown here is derived from an EMBL/GenBank/DDBJ whole genome shotgun (WGS) entry which is preliminary data.</text>
</comment>
<evidence type="ECO:0000313" key="16">
    <source>
        <dbReference type="EMBL" id="THD26377.1"/>
    </source>
</evidence>
<dbReference type="InterPro" id="IPR056790">
    <property type="entry name" value="Ribophorin_II_C"/>
</dbReference>
<dbReference type="InterPro" id="IPR055374">
    <property type="entry name" value="Ribophorin_II_3rd"/>
</dbReference>
<evidence type="ECO:0000256" key="11">
    <source>
        <dbReference type="ARBA" id="ARBA00046750"/>
    </source>
</evidence>
<evidence type="ECO:0000259" key="15">
    <source>
        <dbReference type="Pfam" id="PF25147"/>
    </source>
</evidence>
<feature type="domain" description="Ribophorin II N-terminal" evidence="13">
    <location>
        <begin position="31"/>
        <end position="266"/>
    </location>
</feature>
<gene>
    <name evidence="16" type="ORF">D915_002958</name>
</gene>
<dbReference type="Pfam" id="PF23860">
    <property type="entry name" value="Ribophorin_II_3rd"/>
    <property type="match status" value="1"/>
</dbReference>
<dbReference type="Pfam" id="PF25147">
    <property type="entry name" value="Ribophorin_II_C"/>
    <property type="match status" value="1"/>
</dbReference>
<feature type="signal peptide" evidence="12">
    <location>
        <begin position="1"/>
        <end position="19"/>
    </location>
</feature>
<protein>
    <recommendedName>
        <fullName evidence="5 12">Dolichyl-diphosphooligosaccharide--protein glycosyltransferase subunit 2</fullName>
    </recommendedName>
    <alternativeName>
        <fullName evidence="12">Ribophorin-2</fullName>
    </alternativeName>
</protein>
<name>A0A4E0RX78_FASHE</name>
<evidence type="ECO:0000256" key="4">
    <source>
        <dbReference type="ARBA" id="ARBA00009038"/>
    </source>
</evidence>
<evidence type="ECO:0000259" key="14">
    <source>
        <dbReference type="Pfam" id="PF23860"/>
    </source>
</evidence>
<reference evidence="16" key="1">
    <citation type="submission" date="2019-03" db="EMBL/GenBank/DDBJ databases">
        <title>Improved annotation for the trematode Fasciola hepatica.</title>
        <authorList>
            <person name="Choi Y.-J."/>
            <person name="Martin J."/>
            <person name="Mitreva M."/>
        </authorList>
    </citation>
    <scope>NUCLEOTIDE SEQUENCE [LARGE SCALE GENOMIC DNA]</scope>
</reference>
<evidence type="ECO:0000256" key="1">
    <source>
        <dbReference type="ARBA" id="ARBA00002791"/>
    </source>
</evidence>
<dbReference type="AlphaFoldDB" id="A0A4E0RX78"/>
<dbReference type="GO" id="GO:0016740">
    <property type="term" value="F:transferase activity"/>
    <property type="evidence" value="ECO:0007669"/>
    <property type="project" value="UniProtKB-KW"/>
</dbReference>
<evidence type="ECO:0000313" key="17">
    <source>
        <dbReference type="Proteomes" id="UP000230066"/>
    </source>
</evidence>
<evidence type="ECO:0000256" key="2">
    <source>
        <dbReference type="ARBA" id="ARBA00004477"/>
    </source>
</evidence>
<dbReference type="Proteomes" id="UP000230066">
    <property type="component" value="Unassembled WGS sequence"/>
</dbReference>
<feature type="transmembrane region" description="Helical" evidence="12">
    <location>
        <begin position="609"/>
        <end position="633"/>
    </location>
</feature>
<keyword evidence="9 12" id="KW-1133">Transmembrane helix</keyword>
<proteinExistence type="inferred from homology"/>
<dbReference type="Pfam" id="PF05817">
    <property type="entry name" value="Ribophorin_II"/>
    <property type="match status" value="1"/>
</dbReference>
<keyword evidence="7 12" id="KW-0732">Signal</keyword>
<dbReference type="UniPathway" id="UPA00378"/>
<evidence type="ECO:0000256" key="5">
    <source>
        <dbReference type="ARBA" id="ARBA00017612"/>
    </source>
</evidence>
<organism evidence="16 17">
    <name type="scientific">Fasciola hepatica</name>
    <name type="common">Liver fluke</name>
    <dbReference type="NCBI Taxonomy" id="6192"/>
    <lineage>
        <taxon>Eukaryota</taxon>
        <taxon>Metazoa</taxon>
        <taxon>Spiralia</taxon>
        <taxon>Lophotrochozoa</taxon>
        <taxon>Platyhelminthes</taxon>
        <taxon>Trematoda</taxon>
        <taxon>Digenea</taxon>
        <taxon>Plagiorchiida</taxon>
        <taxon>Echinostomata</taxon>
        <taxon>Echinostomatoidea</taxon>
        <taxon>Fasciolidae</taxon>
        <taxon>Fasciola</taxon>
    </lineage>
</organism>
<feature type="chain" id="PRO_5019881774" description="Dolichyl-diphosphooligosaccharide--protein glycosyltransferase subunit 2" evidence="12">
    <location>
        <begin position="20"/>
        <end position="705"/>
    </location>
</feature>
<dbReference type="GO" id="GO:0006487">
    <property type="term" value="P:protein N-linked glycosylation"/>
    <property type="evidence" value="ECO:0007669"/>
    <property type="project" value="UniProtKB-UniRule"/>
</dbReference>
<keyword evidence="10 12" id="KW-0472">Membrane</keyword>
<keyword evidence="6 12" id="KW-0812">Transmembrane</keyword>
<sequence>MVFPVFLLFVTLLASCTYATDHVPLLSGYITLDDRNLMKNFFESHIAETKDDRTKAYHVALGLSSLGFNSGDAGTCQFTGSVKTPEVAFHRASVAKLTGNAKCMVEIKELQALQKSFLNEDASAEDVFYLVSAMKYGGLEVDKNKVLEIINKIKAKDSTPSTMAYVFQTVVKLDLSRAFLKPFFDAVNDVLDQADELNGNQLFFEKGIFTTTMASKGIADLLTSYGEMEGISEAKLTKLINFLYIRRHSTNLRAAAHLAAALRAFSQGPLITPVSITLGAQPPVNFVESFATGGELYRASPKLQLRLFSLWGESLTANEVTVKGSGLYAIQGPNKVRVLTGPSERGLFSSPDDKSYFELSLASTDNSFPAPNWYELELSVQQKSNKTKRMLLGASNVQLPLRVLANPKIVEPVLKIGDGTHDKHQTEVKLEPNSRTTGSITVGQKMLLSFRLVDNDTDETPLTAHQAFVQFTHKETGQSITFVCHEIVATGAANAKAYQLKLDPESSSEDFDNLDGIYKVELFVGDSLFLKPIVWHMADLSLQFSGPRGSDSARRIADAADVSRQKSPSAAGMKRANGLNPLIGTGPTKAKPGIEHVFRPPERRAPRPLAWTFTALCAVPLLGLLIAWGVIGFNLSNFRLSLSAIIFHAGFIAILVLYCVYWYSLDMFTTLGYLCVLSLPTFLAGNSVLRAQLAARQALSGSNKK</sequence>
<comment type="subcellular location">
    <subcellularLocation>
        <location evidence="2 12">Endoplasmic reticulum membrane</location>
        <topology evidence="2 12">Multi-pass membrane protein</topology>
    </subcellularLocation>
</comment>
<feature type="transmembrane region" description="Helical" evidence="12">
    <location>
        <begin position="645"/>
        <end position="664"/>
    </location>
</feature>
<keyword evidence="8 12" id="KW-0256">Endoplasmic reticulum</keyword>
<comment type="function">
    <text evidence="1 12">Subunit of the oligosaccharyl transferase (OST) complex that catalyzes the initial transfer of a defined glycan (Glc(3)Man(9)GlcNAc(2) in eukaryotes) from the lipid carrier dolichol-pyrophosphate to an asparagine residue within an Asn-X-Ser/Thr consensus motif in nascent polypeptide chains, the first step in protein N-glycosylation. N-glycosylation occurs cotranslationally and the complex associates with the Sec61 complex at the channel-forming translocon complex that mediates protein translocation across the endoplasmic reticulum (ER). All subunits are required for a maximal enzyme activity.</text>
</comment>
<dbReference type="PANTHER" id="PTHR12640:SF0">
    <property type="entry name" value="DOLICHYL-DIPHOSPHOOLIGOSACCHARIDE--PROTEIN GLYCOSYLTRANSFERASE SUBUNIT 2"/>
    <property type="match status" value="1"/>
</dbReference>
<dbReference type="PANTHER" id="PTHR12640">
    <property type="entry name" value="RIBOPHORIN II"/>
    <property type="match status" value="1"/>
</dbReference>
<evidence type="ECO:0000259" key="13">
    <source>
        <dbReference type="Pfam" id="PF05817"/>
    </source>
</evidence>
<comment type="similarity">
    <text evidence="4 12">Belongs to the SWP1 family.</text>
</comment>